<keyword evidence="2" id="KW-1185">Reference proteome</keyword>
<dbReference type="EMBL" id="SWMS01000053">
    <property type="protein sequence ID" value="TKG58466.1"/>
    <property type="molecule type" value="Genomic_DNA"/>
</dbReference>
<proteinExistence type="predicted"/>
<name>A0ABY2RSI6_9PSEU</name>
<gene>
    <name evidence="1" type="ORF">FCN18_37940</name>
</gene>
<reference evidence="1 2" key="1">
    <citation type="journal article" date="2015" name="Antonie Van Leeuwenhoek">
        <title>Prauserella endophytica sp. nov., an endophytic actinobacterium isolated from Tamarix taklamakanensis.</title>
        <authorList>
            <person name="Liu J.M."/>
            <person name="Habden X."/>
            <person name="Guo L."/>
            <person name="Tuo L."/>
            <person name="Jiang Z.K."/>
            <person name="Liu S.W."/>
            <person name="Liu X.F."/>
            <person name="Chen L."/>
            <person name="Li R.F."/>
            <person name="Zhang Y.Q."/>
            <person name="Sun C.H."/>
        </authorList>
    </citation>
    <scope>NUCLEOTIDE SEQUENCE [LARGE SCALE GENOMIC DNA]</scope>
    <source>
        <strain evidence="1 2">CGMCC 4.7182</strain>
    </source>
</reference>
<evidence type="ECO:0000313" key="2">
    <source>
        <dbReference type="Proteomes" id="UP000309992"/>
    </source>
</evidence>
<protein>
    <submittedName>
        <fullName evidence="1">XRE family transcriptional regulator</fullName>
    </submittedName>
</protein>
<sequence length="466" mass="50247">MSSTRRYPPNTKLAWERLQHGWSRQELVNQIKRSMELAGDGGCGLTADTARRWESGERWPEPQFRKHLVLVLGKPATELGLLTDDELALAPTEAQNEVLSPEDRQLDGLACQVMTSMWDMGKGNGRGISRQTFLRILLAVASTVPLLPPDLAEAADTVTSPNAAARDPKVLAGYSDITARHRQLYWTSPPGALLEATVAHTQLGVSLLRARPASSSARELASSVTESALQAARLAFFDIGQPELAAWPFLIAQQAVDLARDSALAAAVAAHRSFVPGFRAAVGDAAAARALLEVASAHARYAGGPRLRSWLHCVAAEVQARTGDTDASRDRIRQAQEALHTEGADPEWLDFFDESRLAGFAGNAELLAGRHKSASRWLQQAIENLPQSESKQRTVLLFDLALAAIPNDPDKGASLVHSACEELERNPYAAAALRIPAVTTALTGTPYEREIADRTHGLLPSVPALG</sequence>
<evidence type="ECO:0000313" key="1">
    <source>
        <dbReference type="EMBL" id="TKG58466.1"/>
    </source>
</evidence>
<accession>A0ABY2RSI6</accession>
<comment type="caution">
    <text evidence="1">The sequence shown here is derived from an EMBL/GenBank/DDBJ whole genome shotgun (WGS) entry which is preliminary data.</text>
</comment>
<organism evidence="1 2">
    <name type="scientific">Prauserella endophytica</name>
    <dbReference type="NCBI Taxonomy" id="1592324"/>
    <lineage>
        <taxon>Bacteria</taxon>
        <taxon>Bacillati</taxon>
        <taxon>Actinomycetota</taxon>
        <taxon>Actinomycetes</taxon>
        <taxon>Pseudonocardiales</taxon>
        <taxon>Pseudonocardiaceae</taxon>
        <taxon>Prauserella</taxon>
        <taxon>Prauserella coralliicola group</taxon>
    </lineage>
</organism>
<dbReference type="Proteomes" id="UP000309992">
    <property type="component" value="Unassembled WGS sequence"/>
</dbReference>
<dbReference type="RefSeq" id="WP_137097488.1">
    <property type="nucleotide sequence ID" value="NZ_SWMS01000053.1"/>
</dbReference>